<dbReference type="SMART" id="SM00740">
    <property type="entry name" value="PASTA"/>
    <property type="match status" value="3"/>
</dbReference>
<dbReference type="InterPro" id="IPR005543">
    <property type="entry name" value="PASTA_dom"/>
</dbReference>
<evidence type="ECO:0000313" key="2">
    <source>
        <dbReference type="EMBL" id="KUL29120.1"/>
    </source>
</evidence>
<sequence>MKKAGLMVLAVFALLVVFDRILMPLYIAQGQQKTVPEVSGMAYEDAERALRNAGLDARKSYHVKYLSRIDSNIVISQTPIAGSLVKPGRTVYLVVNRQEKPSFQMPDLYGRPEFDVRQTLARLDLSIDNVQISTVTTPEEDGRVISQSIPAQTMVKSGASVSIIVGKLEIEAEGLRKIAVPDVLGMSLSEARETMSGNGLSTGRITYEYSAILVPNTVISQKPGANAFVSPGMPVDFTVVTAAE</sequence>
<dbReference type="Pfam" id="PF03793">
    <property type="entry name" value="PASTA"/>
    <property type="match status" value="3"/>
</dbReference>
<protein>
    <submittedName>
        <fullName evidence="2">Penicillin-binding protein</fullName>
    </submittedName>
</protein>
<reference evidence="2 3" key="1">
    <citation type="submission" date="2015-10" db="EMBL/GenBank/DDBJ databases">
        <title>Draft Genome Sequence of Chlorobium limicola strain Frasassi Growing under Artificial Lighting in the Frasassi Cave System.</title>
        <authorList>
            <person name="Mansor M."/>
            <person name="Macalady J."/>
        </authorList>
    </citation>
    <scope>NUCLEOTIDE SEQUENCE [LARGE SCALE GENOMIC DNA]</scope>
    <source>
        <strain evidence="2 3">Frasassi</strain>
    </source>
</reference>
<gene>
    <name evidence="2" type="ORF">ASB62_05335</name>
</gene>
<accession>A0A101JLJ0</accession>
<keyword evidence="3" id="KW-1185">Reference proteome</keyword>
<dbReference type="CDD" id="cd06577">
    <property type="entry name" value="PASTA_pknB"/>
    <property type="match status" value="3"/>
</dbReference>
<feature type="domain" description="PASTA" evidence="1">
    <location>
        <begin position="29"/>
        <end position="97"/>
    </location>
</feature>
<dbReference type="AlphaFoldDB" id="A0A101JLJ0"/>
<feature type="domain" description="PASTA" evidence="1">
    <location>
        <begin position="99"/>
        <end position="167"/>
    </location>
</feature>
<dbReference type="OrthoDB" id="9803895at2"/>
<dbReference type="Gene3D" id="3.30.10.20">
    <property type="match status" value="3"/>
</dbReference>
<dbReference type="Proteomes" id="UP000053937">
    <property type="component" value="Unassembled WGS sequence"/>
</dbReference>
<dbReference type="RefSeq" id="WP_059138940.1">
    <property type="nucleotide sequence ID" value="NZ_LMBR01000127.1"/>
</dbReference>
<dbReference type="PROSITE" id="PS51178">
    <property type="entry name" value="PASTA"/>
    <property type="match status" value="3"/>
</dbReference>
<evidence type="ECO:0000313" key="3">
    <source>
        <dbReference type="Proteomes" id="UP000053937"/>
    </source>
</evidence>
<feature type="domain" description="PASTA" evidence="1">
    <location>
        <begin position="174"/>
        <end position="241"/>
    </location>
</feature>
<evidence type="ECO:0000259" key="1">
    <source>
        <dbReference type="PROSITE" id="PS51178"/>
    </source>
</evidence>
<name>A0A101JLJ0_CHLLI</name>
<organism evidence="2 3">
    <name type="scientific">Chlorobium limicola</name>
    <dbReference type="NCBI Taxonomy" id="1092"/>
    <lineage>
        <taxon>Bacteria</taxon>
        <taxon>Pseudomonadati</taxon>
        <taxon>Chlorobiota</taxon>
        <taxon>Chlorobiia</taxon>
        <taxon>Chlorobiales</taxon>
        <taxon>Chlorobiaceae</taxon>
        <taxon>Chlorobium/Pelodictyon group</taxon>
        <taxon>Chlorobium</taxon>
    </lineage>
</organism>
<dbReference type="EMBL" id="LMBR01000127">
    <property type="protein sequence ID" value="KUL29120.1"/>
    <property type="molecule type" value="Genomic_DNA"/>
</dbReference>
<proteinExistence type="predicted"/>
<comment type="caution">
    <text evidence="2">The sequence shown here is derived from an EMBL/GenBank/DDBJ whole genome shotgun (WGS) entry which is preliminary data.</text>
</comment>